<organism evidence="9 10">
    <name type="scientific">Carnegiea gigantea</name>
    <dbReference type="NCBI Taxonomy" id="171969"/>
    <lineage>
        <taxon>Eukaryota</taxon>
        <taxon>Viridiplantae</taxon>
        <taxon>Streptophyta</taxon>
        <taxon>Embryophyta</taxon>
        <taxon>Tracheophyta</taxon>
        <taxon>Spermatophyta</taxon>
        <taxon>Magnoliopsida</taxon>
        <taxon>eudicotyledons</taxon>
        <taxon>Gunneridae</taxon>
        <taxon>Pentapetalae</taxon>
        <taxon>Caryophyllales</taxon>
        <taxon>Cactineae</taxon>
        <taxon>Cactaceae</taxon>
        <taxon>Cactoideae</taxon>
        <taxon>Echinocereeae</taxon>
        <taxon>Carnegiea</taxon>
    </lineage>
</organism>
<keyword evidence="5" id="KW-0175">Coiled coil</keyword>
<dbReference type="GO" id="GO:0003676">
    <property type="term" value="F:nucleic acid binding"/>
    <property type="evidence" value="ECO:0007669"/>
    <property type="project" value="InterPro"/>
</dbReference>
<comment type="caution">
    <text evidence="9">The sequence shown here is derived from an EMBL/GenBank/DDBJ whole genome shotgun (WGS) entry which is preliminary data.</text>
</comment>
<dbReference type="InterPro" id="IPR041367">
    <property type="entry name" value="Znf-CCCH_4"/>
</dbReference>
<evidence type="ECO:0000259" key="8">
    <source>
        <dbReference type="PROSITE" id="PS50174"/>
    </source>
</evidence>
<dbReference type="OrthoDB" id="4822at2759"/>
<dbReference type="Pfam" id="PF01585">
    <property type="entry name" value="G-patch"/>
    <property type="match status" value="1"/>
</dbReference>
<feature type="region of interest" description="Disordered" evidence="6">
    <location>
        <begin position="264"/>
        <end position="295"/>
    </location>
</feature>
<keyword evidence="1 4" id="KW-0479">Metal-binding</keyword>
<dbReference type="InterPro" id="IPR000571">
    <property type="entry name" value="Znf_CCCH"/>
</dbReference>
<evidence type="ECO:0000256" key="1">
    <source>
        <dbReference type="ARBA" id="ARBA00022723"/>
    </source>
</evidence>
<dbReference type="PANTHER" id="PTHR47650">
    <property type="entry name" value="ZINC FINGER CCCH DOMAIN-CONTAINING PROTEIN 22"/>
    <property type="match status" value="1"/>
</dbReference>
<protein>
    <recommendedName>
        <fullName evidence="11">Zinc finger CCCH-type with G patch domain-containing protein</fullName>
    </recommendedName>
</protein>
<dbReference type="PROSITE" id="PS50103">
    <property type="entry name" value="ZF_C3H1"/>
    <property type="match status" value="1"/>
</dbReference>
<dbReference type="Proteomes" id="UP001153076">
    <property type="component" value="Unassembled WGS sequence"/>
</dbReference>
<feature type="compositionally biased region" description="Basic and acidic residues" evidence="6">
    <location>
        <begin position="80"/>
        <end position="90"/>
    </location>
</feature>
<dbReference type="PANTHER" id="PTHR47650:SF2">
    <property type="entry name" value="ZINC FINGER CCCH DOMAIN-CONTAINING PROTEIN 22"/>
    <property type="match status" value="1"/>
</dbReference>
<dbReference type="SMART" id="SM00443">
    <property type="entry name" value="G_patch"/>
    <property type="match status" value="1"/>
</dbReference>
<feature type="compositionally biased region" description="Low complexity" evidence="6">
    <location>
        <begin position="273"/>
        <end position="282"/>
    </location>
</feature>
<dbReference type="GO" id="GO:0008270">
    <property type="term" value="F:zinc ion binding"/>
    <property type="evidence" value="ECO:0007669"/>
    <property type="project" value="UniProtKB-KW"/>
</dbReference>
<evidence type="ECO:0000313" key="9">
    <source>
        <dbReference type="EMBL" id="KAJ8436352.1"/>
    </source>
</evidence>
<evidence type="ECO:0000256" key="4">
    <source>
        <dbReference type="PROSITE-ProRule" id="PRU00723"/>
    </source>
</evidence>
<dbReference type="SMART" id="SM00356">
    <property type="entry name" value="ZnF_C3H1"/>
    <property type="match status" value="1"/>
</dbReference>
<dbReference type="InterPro" id="IPR036855">
    <property type="entry name" value="Znf_CCCH_sf"/>
</dbReference>
<reference evidence="9" key="1">
    <citation type="submission" date="2022-04" db="EMBL/GenBank/DDBJ databases">
        <title>Carnegiea gigantea Genome sequencing and assembly v2.</title>
        <authorList>
            <person name="Copetti D."/>
            <person name="Sanderson M.J."/>
            <person name="Burquez A."/>
            <person name="Wojciechowski M.F."/>
        </authorList>
    </citation>
    <scope>NUCLEOTIDE SEQUENCE</scope>
    <source>
        <strain evidence="9">SGP5-SGP5p</strain>
        <tissue evidence="9">Aerial part</tissue>
    </source>
</reference>
<evidence type="ECO:0000256" key="2">
    <source>
        <dbReference type="ARBA" id="ARBA00022771"/>
    </source>
</evidence>
<dbReference type="EMBL" id="JAKOGI010000349">
    <property type="protein sequence ID" value="KAJ8436352.1"/>
    <property type="molecule type" value="Genomic_DNA"/>
</dbReference>
<dbReference type="InterPro" id="IPR000467">
    <property type="entry name" value="G_patch_dom"/>
</dbReference>
<dbReference type="SUPFAM" id="SSF90229">
    <property type="entry name" value="CCCH zinc finger"/>
    <property type="match status" value="1"/>
</dbReference>
<feature type="zinc finger region" description="C3H1-type" evidence="4">
    <location>
        <begin position="162"/>
        <end position="189"/>
    </location>
</feature>
<feature type="region of interest" description="Disordered" evidence="6">
    <location>
        <begin position="362"/>
        <end position="406"/>
    </location>
</feature>
<dbReference type="Gene3D" id="2.30.30.1190">
    <property type="match status" value="1"/>
</dbReference>
<dbReference type="Pfam" id="PF18044">
    <property type="entry name" value="zf-CCCH_4"/>
    <property type="match status" value="1"/>
</dbReference>
<keyword evidence="3 4" id="KW-0862">Zinc</keyword>
<dbReference type="PROSITE" id="PS50174">
    <property type="entry name" value="G_PATCH"/>
    <property type="match status" value="1"/>
</dbReference>
<feature type="coiled-coil region" evidence="5">
    <location>
        <begin position="447"/>
        <end position="498"/>
    </location>
</feature>
<dbReference type="AlphaFoldDB" id="A0A9Q1K4R4"/>
<evidence type="ECO:0008006" key="11">
    <source>
        <dbReference type="Google" id="ProtNLM"/>
    </source>
</evidence>
<evidence type="ECO:0000259" key="7">
    <source>
        <dbReference type="PROSITE" id="PS50103"/>
    </source>
</evidence>
<accession>A0A9Q1K4R4</accession>
<name>A0A9Q1K4R4_9CARY</name>
<keyword evidence="2 4" id="KW-0863">Zinc-finger</keyword>
<proteinExistence type="predicted"/>
<evidence type="ECO:0000256" key="6">
    <source>
        <dbReference type="SAM" id="MobiDB-lite"/>
    </source>
</evidence>
<evidence type="ECO:0000256" key="5">
    <source>
        <dbReference type="SAM" id="Coils"/>
    </source>
</evidence>
<evidence type="ECO:0000313" key="10">
    <source>
        <dbReference type="Proteomes" id="UP001153076"/>
    </source>
</evidence>
<feature type="domain" description="C3H1-type" evidence="7">
    <location>
        <begin position="162"/>
        <end position="189"/>
    </location>
</feature>
<feature type="compositionally biased region" description="Basic and acidic residues" evidence="6">
    <location>
        <begin position="393"/>
        <end position="402"/>
    </location>
</feature>
<feature type="region of interest" description="Disordered" evidence="6">
    <location>
        <begin position="72"/>
        <end position="97"/>
    </location>
</feature>
<feature type="compositionally biased region" description="Basic residues" evidence="6">
    <location>
        <begin position="379"/>
        <end position="392"/>
    </location>
</feature>
<keyword evidence="10" id="KW-1185">Reference proteome</keyword>
<sequence>MANEEERLLEGQLEFQLQEQKESLSAIKDALASDPSNAELLCVQEELVSAIKDAEEGLFHLKRSRLLREADSALQSSSDSPKDSEPEPIHPTDLQSPEVAIDDVKAEPSDHTNVEAEPLEEPSYYVGSKCRFRHSDGRWYNGQIVQLVGSCSARVSFLTPTSEKMVMCKFYLQQRCRFGANCRLSHGAQLPLSSLKKYVPTPFSQSHVGSSILAVSESRAGIWREAELDAWDDDLNEGLVVFRDNGSSEKLGVEAMALSQYAEVSDNEEDSDYSSSEQSGSSDYEDDGGLPQGLGFVESTALQKGIQTDTTIFAKWENHTRGIASKMMANMGYREGMGLGATGQGIVNPIPVKVFPPKQSLDHALQSSKHEGIAGSQEKKKRSRGGKRKRDKKYAEAARIAKEEEEQRPDVFSLINNHLAAHAQMINDVPTKKLKTKEGKKVDRRSLIAYEDEVRELRVRVEKLEEMVNRNRKEKAVFEAATRKLMETRKALAEAEATHASASHDVVSKEKEKRWLRF</sequence>
<gene>
    <name evidence="9" type="ORF">Cgig2_009917</name>
</gene>
<feature type="domain" description="G-patch" evidence="8">
    <location>
        <begin position="320"/>
        <end position="378"/>
    </location>
</feature>
<evidence type="ECO:0000256" key="3">
    <source>
        <dbReference type="ARBA" id="ARBA00022833"/>
    </source>
</evidence>